<accession>A0A9D1JJQ8</accession>
<evidence type="ECO:0000313" key="6">
    <source>
        <dbReference type="EMBL" id="HIS30948.1"/>
    </source>
</evidence>
<protein>
    <submittedName>
        <fullName evidence="6">Amidohydrolase family protein</fullName>
    </submittedName>
</protein>
<gene>
    <name evidence="6" type="ORF">IAB44_05275</name>
</gene>
<comment type="caution">
    <text evidence="6">The sequence shown here is derived from an EMBL/GenBank/DDBJ whole genome shotgun (WGS) entry which is preliminary data.</text>
</comment>
<evidence type="ECO:0000259" key="5">
    <source>
        <dbReference type="Pfam" id="PF01979"/>
    </source>
</evidence>
<dbReference type="GO" id="GO:0046098">
    <property type="term" value="P:guanine metabolic process"/>
    <property type="evidence" value="ECO:0007669"/>
    <property type="project" value="TreeGrafter"/>
</dbReference>
<dbReference type="Proteomes" id="UP000823935">
    <property type="component" value="Unassembled WGS sequence"/>
</dbReference>
<evidence type="ECO:0000313" key="7">
    <source>
        <dbReference type="Proteomes" id="UP000823935"/>
    </source>
</evidence>
<evidence type="ECO:0000256" key="3">
    <source>
        <dbReference type="ARBA" id="ARBA00022801"/>
    </source>
</evidence>
<keyword evidence="2" id="KW-0479">Metal-binding</keyword>
<reference evidence="6" key="1">
    <citation type="submission" date="2020-10" db="EMBL/GenBank/DDBJ databases">
        <authorList>
            <person name="Gilroy R."/>
        </authorList>
    </citation>
    <scope>NUCLEOTIDE SEQUENCE</scope>
    <source>
        <strain evidence="6">CHK190-19873</strain>
    </source>
</reference>
<sequence length="424" mass="47896">MDKKTFIIKGDICYSESLDEIKTFENHYLVCEGGKIQGVFPEIPEKFSGVPTENFEGQLVIPGFTDLHLHAPQYAFRSVGMDEELLEWLQARAFPEEARYEDLEYADRAYGIFAEDMKRGATTRACMFGTLHPEATLLLMEKMEATGLVTFVGKVNMDRNSPDILRETKEESAKNTLRWLDGAKGKFKRTHPILTPRFIPSCSDGLMEELGRIRREYRLPVQSHLSENQGEIAWVRKLCPDASCYGDAYLRWGMLGGELPAIMAHCVYSGETERRLMRENGTFVAHCPQSNMNLASGIAPIRRYLEEGLRVGLGSDVAGGTTASMLRCVTDAISVSKLWWRLKDEDCRPLTVPEAFFLGTKGGGAFFGKAGSFEPGYEADILVLDESRIPWPGHFSLRERLERFLYLGDDRDVLHKYVAGERLF</sequence>
<comment type="cofactor">
    <cofactor evidence="1">
        <name>Zn(2+)</name>
        <dbReference type="ChEBI" id="CHEBI:29105"/>
    </cofactor>
</comment>
<dbReference type="GO" id="GO:0005829">
    <property type="term" value="C:cytosol"/>
    <property type="evidence" value="ECO:0007669"/>
    <property type="project" value="TreeGrafter"/>
</dbReference>
<organism evidence="6 7">
    <name type="scientific">Candidatus Limivivens intestinipullorum</name>
    <dbReference type="NCBI Taxonomy" id="2840858"/>
    <lineage>
        <taxon>Bacteria</taxon>
        <taxon>Bacillati</taxon>
        <taxon>Bacillota</taxon>
        <taxon>Clostridia</taxon>
        <taxon>Lachnospirales</taxon>
        <taxon>Lachnospiraceae</taxon>
        <taxon>Lachnospiraceae incertae sedis</taxon>
        <taxon>Candidatus Limivivens</taxon>
    </lineage>
</organism>
<dbReference type="GO" id="GO:0008270">
    <property type="term" value="F:zinc ion binding"/>
    <property type="evidence" value="ECO:0007669"/>
    <property type="project" value="TreeGrafter"/>
</dbReference>
<dbReference type="PANTHER" id="PTHR11271:SF6">
    <property type="entry name" value="GUANINE DEAMINASE"/>
    <property type="match status" value="1"/>
</dbReference>
<reference evidence="6" key="2">
    <citation type="journal article" date="2021" name="PeerJ">
        <title>Extensive microbial diversity within the chicken gut microbiome revealed by metagenomics and culture.</title>
        <authorList>
            <person name="Gilroy R."/>
            <person name="Ravi A."/>
            <person name="Getino M."/>
            <person name="Pursley I."/>
            <person name="Horton D.L."/>
            <person name="Alikhan N.F."/>
            <person name="Baker D."/>
            <person name="Gharbi K."/>
            <person name="Hall N."/>
            <person name="Watson M."/>
            <person name="Adriaenssens E.M."/>
            <person name="Foster-Nyarko E."/>
            <person name="Jarju S."/>
            <person name="Secka A."/>
            <person name="Antonio M."/>
            <person name="Oren A."/>
            <person name="Chaudhuri R.R."/>
            <person name="La Ragione R."/>
            <person name="Hildebrand F."/>
            <person name="Pallen M.J."/>
        </authorList>
    </citation>
    <scope>NUCLEOTIDE SEQUENCE</scope>
    <source>
        <strain evidence="6">CHK190-19873</strain>
    </source>
</reference>
<evidence type="ECO:0000256" key="4">
    <source>
        <dbReference type="ARBA" id="ARBA00022833"/>
    </source>
</evidence>
<dbReference type="InterPro" id="IPR011059">
    <property type="entry name" value="Metal-dep_hydrolase_composite"/>
</dbReference>
<evidence type="ECO:0000256" key="2">
    <source>
        <dbReference type="ARBA" id="ARBA00022723"/>
    </source>
</evidence>
<dbReference type="AlphaFoldDB" id="A0A9D1JJQ8"/>
<evidence type="ECO:0000256" key="1">
    <source>
        <dbReference type="ARBA" id="ARBA00001947"/>
    </source>
</evidence>
<dbReference type="Gene3D" id="3.20.20.140">
    <property type="entry name" value="Metal-dependent hydrolases"/>
    <property type="match status" value="1"/>
</dbReference>
<keyword evidence="4" id="KW-0862">Zinc</keyword>
<dbReference type="SUPFAM" id="SSF51556">
    <property type="entry name" value="Metallo-dependent hydrolases"/>
    <property type="match status" value="1"/>
</dbReference>
<name>A0A9D1JJQ8_9FIRM</name>
<dbReference type="PANTHER" id="PTHR11271">
    <property type="entry name" value="GUANINE DEAMINASE"/>
    <property type="match status" value="1"/>
</dbReference>
<dbReference type="GO" id="GO:0008892">
    <property type="term" value="F:guanine deaminase activity"/>
    <property type="evidence" value="ECO:0007669"/>
    <property type="project" value="TreeGrafter"/>
</dbReference>
<dbReference type="InterPro" id="IPR006680">
    <property type="entry name" value="Amidohydro-rel"/>
</dbReference>
<dbReference type="Gene3D" id="2.30.40.10">
    <property type="entry name" value="Urease, subunit C, domain 1"/>
    <property type="match status" value="1"/>
</dbReference>
<dbReference type="Pfam" id="PF01979">
    <property type="entry name" value="Amidohydro_1"/>
    <property type="match status" value="1"/>
</dbReference>
<dbReference type="SUPFAM" id="SSF51338">
    <property type="entry name" value="Composite domain of metallo-dependent hydrolases"/>
    <property type="match status" value="2"/>
</dbReference>
<feature type="domain" description="Amidohydrolase-related" evidence="5">
    <location>
        <begin position="59"/>
        <end position="421"/>
    </location>
</feature>
<dbReference type="InterPro" id="IPR032466">
    <property type="entry name" value="Metal_Hydrolase"/>
</dbReference>
<dbReference type="EMBL" id="DVIQ01000025">
    <property type="protein sequence ID" value="HIS30948.1"/>
    <property type="molecule type" value="Genomic_DNA"/>
</dbReference>
<keyword evidence="3" id="KW-0378">Hydrolase</keyword>
<proteinExistence type="predicted"/>
<dbReference type="InterPro" id="IPR051607">
    <property type="entry name" value="Metallo-dep_hydrolases"/>
</dbReference>